<dbReference type="PANTHER" id="PTHR46601:SF2">
    <property type="entry name" value="UBIQUITIN-LIKE PROTEASE FAMILY PROFILE DOMAIN-CONTAINING PROTEIN"/>
    <property type="match status" value="1"/>
</dbReference>
<proteinExistence type="predicted"/>
<dbReference type="Proteomes" id="UP001153292">
    <property type="component" value="Chromosome 5"/>
</dbReference>
<name>A0ABN8B943_CHISP</name>
<dbReference type="PANTHER" id="PTHR46601">
    <property type="entry name" value="ULP_PROTEASE DOMAIN-CONTAINING PROTEIN"/>
    <property type="match status" value="1"/>
</dbReference>
<keyword evidence="2" id="KW-1185">Reference proteome</keyword>
<protein>
    <submittedName>
        <fullName evidence="1">Uncharacterized protein</fullName>
    </submittedName>
</protein>
<gene>
    <name evidence="1" type="ORF">CHILSU_LOCUS9587</name>
</gene>
<dbReference type="EMBL" id="OU963898">
    <property type="protein sequence ID" value="CAH0406213.1"/>
    <property type="molecule type" value="Genomic_DNA"/>
</dbReference>
<organism evidence="1 2">
    <name type="scientific">Chilo suppressalis</name>
    <name type="common">Asiatic rice borer moth</name>
    <dbReference type="NCBI Taxonomy" id="168631"/>
    <lineage>
        <taxon>Eukaryota</taxon>
        <taxon>Metazoa</taxon>
        <taxon>Ecdysozoa</taxon>
        <taxon>Arthropoda</taxon>
        <taxon>Hexapoda</taxon>
        <taxon>Insecta</taxon>
        <taxon>Pterygota</taxon>
        <taxon>Neoptera</taxon>
        <taxon>Endopterygota</taxon>
        <taxon>Lepidoptera</taxon>
        <taxon>Glossata</taxon>
        <taxon>Ditrysia</taxon>
        <taxon>Pyraloidea</taxon>
        <taxon>Crambidae</taxon>
        <taxon>Crambinae</taxon>
        <taxon>Chilo</taxon>
    </lineage>
</organism>
<sequence>MVHRIKKHKKSSKTSKEHNKLLIKDIIKKIQTFYEEDTNSKQGAGKKEFITRHKIKKQKRYLVMSLKNLYNKFITTNAIKVSYSTFCKYRPFWVVFPKSSDRDTCACQVHVNMNLLIVALHKAKIINETSHYDLINSICCLPKTENCLLRNCNDCKYKCVLYKEFNNENLIKFSYWCTTIESRENCKVKRITTKKNEIAKPLELIKKLDQNLNGFLKHTFTIEKQYIELKSLKESLDINEAVIHMDWSENYDLKYHEEVQSMHFGGSRRQVSLHTSVLYLHE</sequence>
<accession>A0ABN8B943</accession>
<reference evidence="1" key="1">
    <citation type="submission" date="2021-12" db="EMBL/GenBank/DDBJ databases">
        <authorList>
            <person name="King R."/>
        </authorList>
    </citation>
    <scope>NUCLEOTIDE SEQUENCE</scope>
</reference>
<evidence type="ECO:0000313" key="2">
    <source>
        <dbReference type="Proteomes" id="UP001153292"/>
    </source>
</evidence>
<evidence type="ECO:0000313" key="1">
    <source>
        <dbReference type="EMBL" id="CAH0406213.1"/>
    </source>
</evidence>